<proteinExistence type="predicted"/>
<dbReference type="EMBL" id="CP001276">
    <property type="protein sequence ID" value="ACM06494.1"/>
    <property type="molecule type" value="Genomic_DNA"/>
</dbReference>
<sequence length="44" mass="4694">MPGVCGERENVPRWGHSCTGVARKEAVPAVILGDDRTVEEEGEG</sequence>
<name>B9L3M3_THERP</name>
<geneLocation type="plasmid" evidence="2">
    <name>Tros</name>
</geneLocation>
<keyword evidence="1" id="KW-0614">Plasmid</keyword>
<keyword evidence="2" id="KW-1185">Reference proteome</keyword>
<dbReference type="AlphaFoldDB" id="B9L3M3"/>
<reference evidence="1 2" key="1">
    <citation type="journal article" date="2009" name="PLoS ONE">
        <title>Complete genome sequence of the aerobic CO-oxidizing thermophile Thermomicrobium roseum.</title>
        <authorList>
            <person name="Wu D."/>
            <person name="Raymond J."/>
            <person name="Wu M."/>
            <person name="Chatterji S."/>
            <person name="Ren Q."/>
            <person name="Graham J.E."/>
            <person name="Bryant D.A."/>
            <person name="Robb F."/>
            <person name="Colman A."/>
            <person name="Tallon L.J."/>
            <person name="Badger J.H."/>
            <person name="Madupu R."/>
            <person name="Ward N.L."/>
            <person name="Eisen J.A."/>
        </authorList>
    </citation>
    <scope>NUCLEOTIDE SEQUENCE [LARGE SCALE GENOMIC DNA]</scope>
    <source>
        <strain evidence="2">ATCC 27502 / DSM 5159 / P-2</strain>
        <plasmid evidence="1">unnamed</plasmid>
    </source>
</reference>
<protein>
    <submittedName>
        <fullName evidence="1">Uncharacterized protein</fullName>
    </submittedName>
</protein>
<dbReference type="Proteomes" id="UP000000447">
    <property type="component" value="Plasmid unnamed"/>
</dbReference>
<dbReference type="HOGENOM" id="CLU_3223238_0_0_0"/>
<gene>
    <name evidence="1" type="ordered locus">trd_A0387</name>
</gene>
<organism evidence="1 2">
    <name type="scientific">Thermomicrobium roseum (strain ATCC 27502 / DSM 5159 / P-2)</name>
    <dbReference type="NCBI Taxonomy" id="309801"/>
    <lineage>
        <taxon>Bacteria</taxon>
        <taxon>Pseudomonadati</taxon>
        <taxon>Thermomicrobiota</taxon>
        <taxon>Thermomicrobia</taxon>
        <taxon>Thermomicrobiales</taxon>
        <taxon>Thermomicrobiaceae</taxon>
        <taxon>Thermomicrobium</taxon>
    </lineage>
</organism>
<dbReference type="KEGG" id="tro:trd_A0387"/>
<evidence type="ECO:0000313" key="2">
    <source>
        <dbReference type="Proteomes" id="UP000000447"/>
    </source>
</evidence>
<accession>B9L3M3</accession>
<evidence type="ECO:0000313" key="1">
    <source>
        <dbReference type="EMBL" id="ACM06494.1"/>
    </source>
</evidence>